<reference evidence="2 3" key="1">
    <citation type="submission" date="2016-02" db="EMBL/GenBank/DDBJ databases">
        <title>Biosynthesis of antibiotic leucinostatins and their inhibition on Phytophthora in bio-control Purpureocillium lilacinum.</title>
        <authorList>
            <person name="Wang G."/>
            <person name="Liu Z."/>
            <person name="Lin R."/>
            <person name="Li E."/>
            <person name="Mao Z."/>
            <person name="Ling J."/>
            <person name="Yin W."/>
            <person name="Xie B."/>
        </authorList>
    </citation>
    <scope>NUCLEOTIDE SEQUENCE [LARGE SCALE GENOMIC DNA]</scope>
    <source>
        <strain evidence="2">PLFJ-1</strain>
    </source>
</reference>
<organism evidence="2 3">
    <name type="scientific">Purpureocillium lilacinum</name>
    <name type="common">Paecilomyces lilacinus</name>
    <dbReference type="NCBI Taxonomy" id="33203"/>
    <lineage>
        <taxon>Eukaryota</taxon>
        <taxon>Fungi</taxon>
        <taxon>Dikarya</taxon>
        <taxon>Ascomycota</taxon>
        <taxon>Pezizomycotina</taxon>
        <taxon>Sordariomycetes</taxon>
        <taxon>Hypocreomycetidae</taxon>
        <taxon>Hypocreales</taxon>
        <taxon>Ophiocordycipitaceae</taxon>
        <taxon>Purpureocillium</taxon>
    </lineage>
</organism>
<gene>
    <name evidence="2" type="ORF">VFPFJ_10687</name>
</gene>
<proteinExistence type="predicted"/>
<evidence type="ECO:0000313" key="3">
    <source>
        <dbReference type="Proteomes" id="UP000078340"/>
    </source>
</evidence>
<feature type="region of interest" description="Disordered" evidence="1">
    <location>
        <begin position="1"/>
        <end position="20"/>
    </location>
</feature>
<protein>
    <submittedName>
        <fullName evidence="2">Uncharacterized protein</fullName>
    </submittedName>
</protein>
<evidence type="ECO:0000256" key="1">
    <source>
        <dbReference type="SAM" id="MobiDB-lite"/>
    </source>
</evidence>
<evidence type="ECO:0000313" key="2">
    <source>
        <dbReference type="EMBL" id="OAQ75923.1"/>
    </source>
</evidence>
<comment type="caution">
    <text evidence="2">The sequence shown here is derived from an EMBL/GenBank/DDBJ whole genome shotgun (WGS) entry which is preliminary data.</text>
</comment>
<name>A0A179GEY2_PURLI</name>
<sequence length="187" mass="21050">MDGWSRSMDGRPQDGPRAMADELSGLGRAALLAAAAVRVCETRRGGKRRSCARSARYLAERCVVKQEDERSAAWFIEDGLQRKEGHLTCVRRAAVQKSRVDYRPGRKRDGGQTDRPRETLELWHEGRIRQLAWMNTNTVSWFKHRAADDGGPCIRRRGGAVLATYVLPFVNPGMPPRVDADFGRGWT</sequence>
<dbReference type="EMBL" id="LSBI01000015">
    <property type="protein sequence ID" value="OAQ75923.1"/>
    <property type="molecule type" value="Genomic_DNA"/>
</dbReference>
<dbReference type="AlphaFoldDB" id="A0A179GEY2"/>
<dbReference type="Proteomes" id="UP000078340">
    <property type="component" value="Unassembled WGS sequence"/>
</dbReference>
<accession>A0A179GEY2</accession>